<reference evidence="2" key="1">
    <citation type="submission" date="2016-11" db="EMBL/GenBank/DDBJ databases">
        <title>The genome sequence of Colletotrichum cuscutae.</title>
        <authorList>
            <person name="Baroncelli R."/>
        </authorList>
    </citation>
    <scope>NUCLEOTIDE SEQUENCE</scope>
    <source>
        <strain evidence="2">IMI 304802</strain>
    </source>
</reference>
<evidence type="ECO:0000256" key="1">
    <source>
        <dbReference type="SAM" id="SignalP"/>
    </source>
</evidence>
<sequence length="80" mass="8130">MKFSVKAALLILGLTASVHASAYFLKLSISTALQRKGGGVAGQACTDGTFKGTCSADGRCGLEIPPNELSSQIVAGQCGR</sequence>
<feature type="signal peptide" evidence="1">
    <location>
        <begin position="1"/>
        <end position="20"/>
    </location>
</feature>
<comment type="caution">
    <text evidence="2">The sequence shown here is derived from an EMBL/GenBank/DDBJ whole genome shotgun (WGS) entry which is preliminary data.</text>
</comment>
<keyword evidence="3" id="KW-1185">Reference proteome</keyword>
<gene>
    <name evidence="2" type="ORF">CCUS01_10174</name>
</gene>
<evidence type="ECO:0000313" key="3">
    <source>
        <dbReference type="Proteomes" id="UP001239213"/>
    </source>
</evidence>
<evidence type="ECO:0000313" key="2">
    <source>
        <dbReference type="EMBL" id="KAK1456186.1"/>
    </source>
</evidence>
<protein>
    <submittedName>
        <fullName evidence="2">Uncharacterized protein</fullName>
    </submittedName>
</protein>
<accession>A0AAI9UD48</accession>
<proteinExistence type="predicted"/>
<keyword evidence="1" id="KW-0732">Signal</keyword>
<dbReference type="EMBL" id="MPDP01000287">
    <property type="protein sequence ID" value="KAK1456186.1"/>
    <property type="molecule type" value="Genomic_DNA"/>
</dbReference>
<dbReference type="Proteomes" id="UP001239213">
    <property type="component" value="Unassembled WGS sequence"/>
</dbReference>
<name>A0AAI9UD48_9PEZI</name>
<dbReference type="AlphaFoldDB" id="A0AAI9UD48"/>
<organism evidence="2 3">
    <name type="scientific">Colletotrichum cuscutae</name>
    <dbReference type="NCBI Taxonomy" id="1209917"/>
    <lineage>
        <taxon>Eukaryota</taxon>
        <taxon>Fungi</taxon>
        <taxon>Dikarya</taxon>
        <taxon>Ascomycota</taxon>
        <taxon>Pezizomycotina</taxon>
        <taxon>Sordariomycetes</taxon>
        <taxon>Hypocreomycetidae</taxon>
        <taxon>Glomerellales</taxon>
        <taxon>Glomerellaceae</taxon>
        <taxon>Colletotrichum</taxon>
        <taxon>Colletotrichum acutatum species complex</taxon>
    </lineage>
</organism>
<feature type="chain" id="PRO_5042609912" evidence="1">
    <location>
        <begin position="21"/>
        <end position="80"/>
    </location>
</feature>